<dbReference type="InterPro" id="IPR049453">
    <property type="entry name" value="Memb_transporter_dom"/>
</dbReference>
<dbReference type="PANTHER" id="PTHR30509">
    <property type="entry name" value="P-HYDROXYBENZOIC ACID EFFLUX PUMP SUBUNIT-RELATED"/>
    <property type="match status" value="1"/>
</dbReference>
<feature type="transmembrane region" description="Helical" evidence="7">
    <location>
        <begin position="457"/>
        <end position="473"/>
    </location>
</feature>
<comment type="caution">
    <text evidence="9">The sequence shown here is derived from an EMBL/GenBank/DDBJ whole genome shotgun (WGS) entry which is preliminary data.</text>
</comment>
<feature type="transmembrane region" description="Helical" evidence="7">
    <location>
        <begin position="479"/>
        <end position="497"/>
    </location>
</feature>
<feature type="transmembrane region" description="Helical" evidence="7">
    <location>
        <begin position="151"/>
        <end position="169"/>
    </location>
</feature>
<proteinExistence type="inferred from homology"/>
<keyword evidence="3 7" id="KW-0812">Transmembrane</keyword>
<name>K6WRM8_9ACTN</name>
<evidence type="ECO:0000313" key="9">
    <source>
        <dbReference type="EMBL" id="GAB89209.1"/>
    </source>
</evidence>
<evidence type="ECO:0000259" key="8">
    <source>
        <dbReference type="Pfam" id="PF13515"/>
    </source>
</evidence>
<evidence type="ECO:0000256" key="1">
    <source>
        <dbReference type="ARBA" id="ARBA00004651"/>
    </source>
</evidence>
<dbReference type="STRING" id="1108045.GORHZ_053_00620"/>
<feature type="transmembrane region" description="Helical" evidence="7">
    <location>
        <begin position="390"/>
        <end position="414"/>
    </location>
</feature>
<reference evidence="9 10" key="1">
    <citation type="submission" date="2012-08" db="EMBL/GenBank/DDBJ databases">
        <title>Whole genome shotgun sequence of Gordonia rhizosphera NBRC 16068.</title>
        <authorList>
            <person name="Takarada H."/>
            <person name="Isaki S."/>
            <person name="Hosoyama A."/>
            <person name="Tsuchikane K."/>
            <person name="Katsumata H."/>
            <person name="Baba S."/>
            <person name="Ohji S."/>
            <person name="Yamazaki S."/>
            <person name="Fujita N."/>
        </authorList>
    </citation>
    <scope>NUCLEOTIDE SEQUENCE [LARGE SCALE GENOMIC DNA]</scope>
    <source>
        <strain evidence="9 10">NBRC 16068</strain>
    </source>
</reference>
<dbReference type="GO" id="GO:0005886">
    <property type="term" value="C:plasma membrane"/>
    <property type="evidence" value="ECO:0007669"/>
    <property type="project" value="UniProtKB-SubCell"/>
</dbReference>
<evidence type="ECO:0000256" key="3">
    <source>
        <dbReference type="ARBA" id="ARBA00022692"/>
    </source>
</evidence>
<feature type="transmembrane region" description="Helical" evidence="7">
    <location>
        <begin position="434"/>
        <end position="452"/>
    </location>
</feature>
<sequence>MARDMAAVFRDHVRTQDPEHDALRRALRAAFVIPSAFAIGYFVVGGSQTPLFAAFGSFALLVFVDFPGDRRARAVGYLGLAAIGAGLITLGTLVSEIAWLAVLAMFAIGSVVLFIGVVSAALAASQRSVLLTFVLPVASPAPPSTVGDRLLGWAIALACCVPAALYLFAPHHHDRLRARAARTCRLLAGVLEGDGDPADARAAMADLQTSFLATACRPVGLSAGSRALVRVVGQLQWLTDRLTLRTSVDPPLAGSSPETAARVLRTAASTIEPAEPEQHRRSLSRLENLVAELDDERDRAFAEFTAARDNRAATAVLASHAVDSAVATTGRIIAWSAAADRRPVVDRLLGRGLSGEGPDGRAIPRSLVSPNYLRGYLRTRSITLQNSLRGGLGLAMAVAVTEFFSVQHGFWIVLGTLSVLRSSALTTGSSVLRAILGTVVGFAIGAAILELLGTGPVVLWVALPPAIFLAAFVPEVVSFTAGQAAFTVTVLLLFNVIDPVGFRVGLIRIEDVLLGSAVAVVVAFLLWPRSAATTMRVGEAGAAAAGARFLVAAVQHVTRHQAVDPAVQAEAYATSRTFDDDVRQYLAERGGTRDGIRPVLHASTRTVRTVLAAEAIARITSSAPPGPDAPACAVLERHAAALADWLTGGSEHPPSASVGADLLDAPGADAAGAPLLWTAAHLNELELLRDHQARARAAA</sequence>
<dbReference type="Pfam" id="PF13515">
    <property type="entry name" value="FUSC_2"/>
    <property type="match status" value="1"/>
</dbReference>
<dbReference type="eggNOG" id="COG1289">
    <property type="taxonomic scope" value="Bacteria"/>
</dbReference>
<comment type="subcellular location">
    <subcellularLocation>
        <location evidence="1">Cell membrane</location>
        <topology evidence="1">Multi-pass membrane protein</topology>
    </subcellularLocation>
</comment>
<dbReference type="AlphaFoldDB" id="K6WRM8"/>
<feature type="transmembrane region" description="Helical" evidence="7">
    <location>
        <begin position="26"/>
        <end position="44"/>
    </location>
</feature>
<evidence type="ECO:0000256" key="6">
    <source>
        <dbReference type="ARBA" id="ARBA00043993"/>
    </source>
</evidence>
<dbReference type="Proteomes" id="UP000008363">
    <property type="component" value="Unassembled WGS sequence"/>
</dbReference>
<dbReference type="PANTHER" id="PTHR30509:SF9">
    <property type="entry name" value="MULTIDRUG RESISTANCE PROTEIN MDTO"/>
    <property type="match status" value="1"/>
</dbReference>
<evidence type="ECO:0000256" key="4">
    <source>
        <dbReference type="ARBA" id="ARBA00022989"/>
    </source>
</evidence>
<evidence type="ECO:0000256" key="2">
    <source>
        <dbReference type="ARBA" id="ARBA00022475"/>
    </source>
</evidence>
<organism evidence="9 10">
    <name type="scientific">Gordonia rhizosphera NBRC 16068</name>
    <dbReference type="NCBI Taxonomy" id="1108045"/>
    <lineage>
        <taxon>Bacteria</taxon>
        <taxon>Bacillati</taxon>
        <taxon>Actinomycetota</taxon>
        <taxon>Actinomycetes</taxon>
        <taxon>Mycobacteriales</taxon>
        <taxon>Gordoniaceae</taxon>
        <taxon>Gordonia</taxon>
    </lineage>
</organism>
<evidence type="ECO:0000313" key="10">
    <source>
        <dbReference type="Proteomes" id="UP000008363"/>
    </source>
</evidence>
<accession>K6WRM8</accession>
<keyword evidence="10" id="KW-1185">Reference proteome</keyword>
<keyword evidence="5 7" id="KW-0472">Membrane</keyword>
<evidence type="ECO:0000256" key="7">
    <source>
        <dbReference type="SAM" id="Phobius"/>
    </source>
</evidence>
<comment type="similarity">
    <text evidence="6">Belongs to the YccS/YhfK family.</text>
</comment>
<keyword evidence="2" id="KW-1003">Cell membrane</keyword>
<protein>
    <recommendedName>
        <fullName evidence="8">Integral membrane bound transporter domain-containing protein</fullName>
    </recommendedName>
</protein>
<feature type="transmembrane region" description="Helical" evidence="7">
    <location>
        <begin position="509"/>
        <end position="527"/>
    </location>
</feature>
<feature type="transmembrane region" description="Helical" evidence="7">
    <location>
        <begin position="97"/>
        <end position="122"/>
    </location>
</feature>
<evidence type="ECO:0000256" key="5">
    <source>
        <dbReference type="ARBA" id="ARBA00023136"/>
    </source>
</evidence>
<gene>
    <name evidence="9" type="ORF">GORHZ_053_00620</name>
</gene>
<dbReference type="EMBL" id="BAHC01000053">
    <property type="protein sequence ID" value="GAB89209.1"/>
    <property type="molecule type" value="Genomic_DNA"/>
</dbReference>
<feature type="transmembrane region" description="Helical" evidence="7">
    <location>
        <begin position="74"/>
        <end position="91"/>
    </location>
</feature>
<keyword evidence="4 7" id="KW-1133">Transmembrane helix</keyword>
<feature type="domain" description="Integral membrane bound transporter" evidence="8">
    <location>
        <begin position="397"/>
        <end position="522"/>
    </location>
</feature>